<evidence type="ECO:0000313" key="3">
    <source>
        <dbReference type="Proteomes" id="UP000249166"/>
    </source>
</evidence>
<dbReference type="RefSeq" id="WP_111903781.1">
    <property type="nucleotide sequence ID" value="NZ_QLNP01000072.1"/>
</dbReference>
<dbReference type="OrthoDB" id="4950679at2"/>
<accession>A0A328HH00</accession>
<name>A0A328HH00_ARTGO</name>
<dbReference type="EMBL" id="QLNP01000072">
    <property type="protein sequence ID" value="RAM37421.1"/>
    <property type="molecule type" value="Genomic_DNA"/>
</dbReference>
<sequence length="100" mass="10466">MQFDLSAVETGTLVFIGTLMVALALVLFVAVAAFAALVLVGVGRLAWVVIAGALLRAVHGINHAWDSLVHHASAVEFPAEFQGQPAPSTGTYPRVALRDS</sequence>
<comment type="caution">
    <text evidence="2">The sequence shown here is derived from an EMBL/GenBank/DDBJ whole genome shotgun (WGS) entry which is preliminary data.</text>
</comment>
<gene>
    <name evidence="2" type="ORF">DBZ45_10130</name>
</gene>
<evidence type="ECO:0000256" key="1">
    <source>
        <dbReference type="SAM" id="Phobius"/>
    </source>
</evidence>
<evidence type="ECO:0000313" key="2">
    <source>
        <dbReference type="EMBL" id="RAM37421.1"/>
    </source>
</evidence>
<protein>
    <submittedName>
        <fullName evidence="2">Uncharacterized protein</fullName>
    </submittedName>
</protein>
<proteinExistence type="predicted"/>
<keyword evidence="1" id="KW-0812">Transmembrane</keyword>
<keyword evidence="1" id="KW-1133">Transmembrane helix</keyword>
<organism evidence="2 3">
    <name type="scientific">Arthrobacter globiformis</name>
    <dbReference type="NCBI Taxonomy" id="1665"/>
    <lineage>
        <taxon>Bacteria</taxon>
        <taxon>Bacillati</taxon>
        <taxon>Actinomycetota</taxon>
        <taxon>Actinomycetes</taxon>
        <taxon>Micrococcales</taxon>
        <taxon>Micrococcaceae</taxon>
        <taxon>Arthrobacter</taxon>
    </lineage>
</organism>
<reference evidence="2 3" key="1">
    <citation type="submission" date="2018-04" db="EMBL/GenBank/DDBJ databases">
        <title>Bacteria isolated from cave deposits of Manipur.</title>
        <authorList>
            <person name="Sahoo D."/>
            <person name="Sarangthem I."/>
            <person name="Nandeibam J."/>
        </authorList>
    </citation>
    <scope>NUCLEOTIDE SEQUENCE [LARGE SCALE GENOMIC DNA]</scope>
    <source>
        <strain evidence="3">mrc11</strain>
    </source>
</reference>
<keyword evidence="1" id="KW-0472">Membrane</keyword>
<feature type="transmembrane region" description="Helical" evidence="1">
    <location>
        <begin position="12"/>
        <end position="40"/>
    </location>
</feature>
<dbReference type="AlphaFoldDB" id="A0A328HH00"/>
<dbReference type="Proteomes" id="UP000249166">
    <property type="component" value="Unassembled WGS sequence"/>
</dbReference>